<dbReference type="RefSeq" id="WP_073066294.1">
    <property type="nucleotide sequence ID" value="NZ_FQUS01000017.1"/>
</dbReference>
<accession>A0A1M5GJT7</accession>
<evidence type="ECO:0000313" key="2">
    <source>
        <dbReference type="EMBL" id="SHG04004.1"/>
    </source>
</evidence>
<dbReference type="AlphaFoldDB" id="A0A1M5GJT7"/>
<gene>
    <name evidence="2" type="ORF">SAMN05443144_11779</name>
</gene>
<keyword evidence="1" id="KW-1133">Transmembrane helix</keyword>
<protein>
    <submittedName>
        <fullName evidence="2">Transcription termination factor Rho</fullName>
    </submittedName>
</protein>
<keyword evidence="3" id="KW-1185">Reference proteome</keyword>
<keyword evidence="1" id="KW-0812">Transmembrane</keyword>
<evidence type="ECO:0000313" key="3">
    <source>
        <dbReference type="Proteomes" id="UP000184041"/>
    </source>
</evidence>
<organism evidence="2 3">
    <name type="scientific">Fodinibius roseus</name>
    <dbReference type="NCBI Taxonomy" id="1194090"/>
    <lineage>
        <taxon>Bacteria</taxon>
        <taxon>Pseudomonadati</taxon>
        <taxon>Balneolota</taxon>
        <taxon>Balneolia</taxon>
        <taxon>Balneolales</taxon>
        <taxon>Balneolaceae</taxon>
        <taxon>Fodinibius</taxon>
    </lineage>
</organism>
<feature type="transmembrane region" description="Helical" evidence="1">
    <location>
        <begin position="71"/>
        <end position="90"/>
    </location>
</feature>
<dbReference type="EMBL" id="FQUS01000017">
    <property type="protein sequence ID" value="SHG04004.1"/>
    <property type="molecule type" value="Genomic_DNA"/>
</dbReference>
<keyword evidence="1" id="KW-0472">Membrane</keyword>
<feature type="transmembrane region" description="Helical" evidence="1">
    <location>
        <begin position="35"/>
        <end position="59"/>
    </location>
</feature>
<feature type="transmembrane region" description="Helical" evidence="1">
    <location>
        <begin position="96"/>
        <end position="117"/>
    </location>
</feature>
<dbReference type="InterPro" id="IPR025635">
    <property type="entry name" value="DUF4293"/>
</dbReference>
<dbReference type="Proteomes" id="UP000184041">
    <property type="component" value="Unassembled WGS sequence"/>
</dbReference>
<feature type="transmembrane region" description="Helical" evidence="1">
    <location>
        <begin position="7"/>
        <end position="29"/>
    </location>
</feature>
<sequence>MIQRIQSLLLFLSFLLNGAVFFTALYRQAVADPAGWIGLAFAILLTLAALLPLISIFLYGHRPRQRRWVTAGLWVQLLALGMGTGIFVSLGDFGPFLWEEGVGLLLMVGALGTSLFARKKIIDDINLVKSMDRIR</sequence>
<proteinExistence type="predicted"/>
<dbReference type="Pfam" id="PF14126">
    <property type="entry name" value="DUF4293"/>
    <property type="match status" value="1"/>
</dbReference>
<name>A0A1M5GJT7_9BACT</name>
<reference evidence="2 3" key="1">
    <citation type="submission" date="2016-11" db="EMBL/GenBank/DDBJ databases">
        <authorList>
            <person name="Jaros S."/>
            <person name="Januszkiewicz K."/>
            <person name="Wedrychowicz H."/>
        </authorList>
    </citation>
    <scope>NUCLEOTIDE SEQUENCE [LARGE SCALE GENOMIC DNA]</scope>
    <source>
        <strain evidence="2 3">DSM 21986</strain>
    </source>
</reference>
<evidence type="ECO:0000256" key="1">
    <source>
        <dbReference type="SAM" id="Phobius"/>
    </source>
</evidence>